<dbReference type="GO" id="GO:0051119">
    <property type="term" value="F:sugar transmembrane transporter activity"/>
    <property type="evidence" value="ECO:0007669"/>
    <property type="project" value="InterPro"/>
</dbReference>
<dbReference type="Pfam" id="PF04193">
    <property type="entry name" value="PQ-loop"/>
    <property type="match status" value="1"/>
</dbReference>
<evidence type="ECO:0000313" key="6">
    <source>
        <dbReference type="EMBL" id="ABP36240.1"/>
    </source>
</evidence>
<evidence type="ECO:0008006" key="7">
    <source>
        <dbReference type="Google" id="ProtNLM"/>
    </source>
</evidence>
<evidence type="ECO:0000256" key="3">
    <source>
        <dbReference type="ARBA" id="ARBA00022989"/>
    </source>
</evidence>
<dbReference type="InterPro" id="IPR006603">
    <property type="entry name" value="PQ-loop_rpt"/>
</dbReference>
<dbReference type="STRING" id="290318.Cvib_0218"/>
<dbReference type="HOGENOM" id="CLU_135915_1_0_10"/>
<evidence type="ECO:0000256" key="4">
    <source>
        <dbReference type="ARBA" id="ARBA00023136"/>
    </source>
</evidence>
<dbReference type="EMBL" id="CP000607">
    <property type="protein sequence ID" value="ABP36240.1"/>
    <property type="molecule type" value="Genomic_DNA"/>
</dbReference>
<sequence>MYLDCNNKQRIMFPNEFLGYAAGIITTLALLPQAIKILSTRQTRDISLVWAIAMNTGIILWLLYGLAQGDLPMIAANSFSLILLMLILALKLRYR</sequence>
<dbReference type="KEGG" id="pvi:Cvib_0218"/>
<keyword evidence="4 5" id="KW-0472">Membrane</keyword>
<organism evidence="6">
    <name type="scientific">Chlorobium phaeovibrioides (strain DSM 265 / 1930)</name>
    <name type="common">Prosthecochloris vibrioformis (strain DSM 265)</name>
    <dbReference type="NCBI Taxonomy" id="290318"/>
    <lineage>
        <taxon>Bacteria</taxon>
        <taxon>Pseudomonadati</taxon>
        <taxon>Chlorobiota</taxon>
        <taxon>Chlorobiia</taxon>
        <taxon>Chlorobiales</taxon>
        <taxon>Chlorobiaceae</taxon>
        <taxon>Chlorobium/Pelodictyon group</taxon>
        <taxon>Chlorobium</taxon>
    </lineage>
</organism>
<dbReference type="InterPro" id="IPR047662">
    <property type="entry name" value="SemiSWEET"/>
</dbReference>
<gene>
    <name evidence="6" type="ordered locus">Cvib_0218</name>
</gene>
<proteinExistence type="predicted"/>
<evidence type="ECO:0000256" key="5">
    <source>
        <dbReference type="SAM" id="Phobius"/>
    </source>
</evidence>
<dbReference type="NCBIfam" id="NF037968">
    <property type="entry name" value="SemiSWEET_2"/>
    <property type="match status" value="1"/>
</dbReference>
<feature type="transmembrane region" description="Helical" evidence="5">
    <location>
        <begin position="17"/>
        <end position="35"/>
    </location>
</feature>
<name>A4SCN1_CHLPM</name>
<feature type="transmembrane region" description="Helical" evidence="5">
    <location>
        <begin position="47"/>
        <end position="67"/>
    </location>
</feature>
<evidence type="ECO:0000256" key="1">
    <source>
        <dbReference type="ARBA" id="ARBA00004141"/>
    </source>
</evidence>
<dbReference type="Gene3D" id="1.20.1280.290">
    <property type="match status" value="1"/>
</dbReference>
<reference evidence="6" key="1">
    <citation type="submission" date="2007-03" db="EMBL/GenBank/DDBJ databases">
        <title>Complete sequence of Prosthecochloris vibrioformis DSM 265.</title>
        <authorList>
            <consortium name="US DOE Joint Genome Institute"/>
            <person name="Copeland A."/>
            <person name="Lucas S."/>
            <person name="Lapidus A."/>
            <person name="Barry K."/>
            <person name="Detter J.C."/>
            <person name="Glavina del Rio T."/>
            <person name="Hammon N."/>
            <person name="Israni S."/>
            <person name="Pitluck S."/>
            <person name="Schmutz J."/>
            <person name="Larimer F."/>
            <person name="Land M."/>
            <person name="Hauser L."/>
            <person name="Mikhailova N."/>
            <person name="Li T."/>
            <person name="Overmann J."/>
            <person name="Schuster S.C."/>
            <person name="Bryant D.A."/>
            <person name="Richardson P."/>
        </authorList>
    </citation>
    <scope>NUCLEOTIDE SEQUENCE [LARGE SCALE GENOMIC DNA]</scope>
    <source>
        <strain evidence="6">DSM 265</strain>
    </source>
</reference>
<dbReference type="GO" id="GO:0016020">
    <property type="term" value="C:membrane"/>
    <property type="evidence" value="ECO:0007669"/>
    <property type="project" value="UniProtKB-SubCell"/>
</dbReference>
<dbReference type="eggNOG" id="COG4095">
    <property type="taxonomic scope" value="Bacteria"/>
</dbReference>
<feature type="transmembrane region" description="Helical" evidence="5">
    <location>
        <begin position="73"/>
        <end position="92"/>
    </location>
</feature>
<protein>
    <recommendedName>
        <fullName evidence="7">MtN3 and saliva related transmembrane protein</fullName>
    </recommendedName>
</protein>
<accession>A4SCN1</accession>
<dbReference type="AlphaFoldDB" id="A4SCN1"/>
<evidence type="ECO:0000256" key="2">
    <source>
        <dbReference type="ARBA" id="ARBA00022692"/>
    </source>
</evidence>
<keyword evidence="2 5" id="KW-0812">Transmembrane</keyword>
<keyword evidence="3 5" id="KW-1133">Transmembrane helix</keyword>
<comment type="subcellular location">
    <subcellularLocation>
        <location evidence="1">Membrane</location>
        <topology evidence="1">Multi-pass membrane protein</topology>
    </subcellularLocation>
</comment>